<feature type="transmembrane region" description="Helical" evidence="1">
    <location>
        <begin position="156"/>
        <end position="185"/>
    </location>
</feature>
<protein>
    <recommendedName>
        <fullName evidence="4">Mannosyltransferase (PIG-V)</fullName>
    </recommendedName>
</protein>
<accession>A0A1H0J7B2</accession>
<evidence type="ECO:0000313" key="3">
    <source>
        <dbReference type="Proteomes" id="UP000183200"/>
    </source>
</evidence>
<feature type="transmembrane region" description="Helical" evidence="1">
    <location>
        <begin position="254"/>
        <end position="273"/>
    </location>
</feature>
<dbReference type="AlphaFoldDB" id="A0A1H0J7B2"/>
<name>A0A1H0J7B2_9SPHI</name>
<feature type="transmembrane region" description="Helical" evidence="1">
    <location>
        <begin position="396"/>
        <end position="417"/>
    </location>
</feature>
<reference evidence="3" key="1">
    <citation type="submission" date="2016-10" db="EMBL/GenBank/DDBJ databases">
        <authorList>
            <person name="Varghese N."/>
            <person name="Submissions S."/>
        </authorList>
    </citation>
    <scope>NUCLEOTIDE SEQUENCE [LARGE SCALE GENOMIC DNA]</scope>
    <source>
        <strain evidence="3">DSM 19110</strain>
    </source>
</reference>
<gene>
    <name evidence="2" type="ORF">SAMN05421820_114101</name>
</gene>
<keyword evidence="3" id="KW-1185">Reference proteome</keyword>
<feature type="transmembrane region" description="Helical" evidence="1">
    <location>
        <begin position="119"/>
        <end position="150"/>
    </location>
</feature>
<feature type="transmembrane region" description="Helical" evidence="1">
    <location>
        <begin position="14"/>
        <end position="37"/>
    </location>
</feature>
<dbReference type="Proteomes" id="UP000183200">
    <property type="component" value="Unassembled WGS sequence"/>
</dbReference>
<keyword evidence="1" id="KW-0472">Membrane</keyword>
<feature type="transmembrane region" description="Helical" evidence="1">
    <location>
        <begin position="294"/>
        <end position="316"/>
    </location>
</feature>
<feature type="transmembrane region" description="Helical" evidence="1">
    <location>
        <begin position="358"/>
        <end position="384"/>
    </location>
</feature>
<evidence type="ECO:0000313" key="2">
    <source>
        <dbReference type="EMBL" id="SDO39544.1"/>
    </source>
</evidence>
<feature type="transmembrane region" description="Helical" evidence="1">
    <location>
        <begin position="84"/>
        <end position="107"/>
    </location>
</feature>
<keyword evidence="1" id="KW-0812">Transmembrane</keyword>
<evidence type="ECO:0008006" key="4">
    <source>
        <dbReference type="Google" id="ProtNLM"/>
    </source>
</evidence>
<proteinExistence type="predicted"/>
<feature type="transmembrane region" description="Helical" evidence="1">
    <location>
        <begin position="197"/>
        <end position="217"/>
    </location>
</feature>
<organism evidence="2 3">
    <name type="scientific">Pedobacter steynii</name>
    <dbReference type="NCBI Taxonomy" id="430522"/>
    <lineage>
        <taxon>Bacteria</taxon>
        <taxon>Pseudomonadati</taxon>
        <taxon>Bacteroidota</taxon>
        <taxon>Sphingobacteriia</taxon>
        <taxon>Sphingobacteriales</taxon>
        <taxon>Sphingobacteriaceae</taxon>
        <taxon>Pedobacter</taxon>
    </lineage>
</organism>
<sequence>MKLQKICLILKKPIVIPLCHLLLLSICYCILFKYGWIKIAPSDTNLNNWDAQWYYSIMENGYSYIPGHTCNMAFFPLFPLFWELLSLSSTGISIVNALIFAFSYAFLVSRLGLNYRYSLVLISIPSFIFFGLPYSESLFFLFAAILIIGYRTNSKAFLIIGFLGTSLIRSAAMIAIPAIIITEIFSCDSGKTLSKKVSNALICIVPSFCGLMLSAILQASHTGMWFYFIEIQKYWKRHWLVPKFPLTTYSPSRILAIDGIAFVIGLLSIYFCFKWSYESLKKSREQRTFAVSTISRYVFFSVLYLAAVTVLDTFFTFDRNGYTSIWSINRHLLCTPFFLVFVTWLFKEFEPGKIDKMVIIGVIISGIYFTGVYQYVGMVTYYILFFTSFVLLRSKSKMVLCVAFFYLLNFAIQLQFFQDFLMGRWIA</sequence>
<evidence type="ECO:0000256" key="1">
    <source>
        <dbReference type="SAM" id="Phobius"/>
    </source>
</evidence>
<keyword evidence="1" id="KW-1133">Transmembrane helix</keyword>
<dbReference type="EMBL" id="FNGY01000014">
    <property type="protein sequence ID" value="SDO39544.1"/>
    <property type="molecule type" value="Genomic_DNA"/>
</dbReference>